<keyword evidence="2" id="KW-1185">Reference proteome</keyword>
<dbReference type="Pfam" id="PF13671">
    <property type="entry name" value="AAA_33"/>
    <property type="match status" value="1"/>
</dbReference>
<dbReference type="Proteomes" id="UP000679629">
    <property type="component" value="Chromosome"/>
</dbReference>
<reference evidence="2" key="1">
    <citation type="submission" date="2021-05" db="EMBL/GenBank/DDBJ databases">
        <title>Direct Submission.</title>
        <authorList>
            <person name="Li K."/>
            <person name="Gao J."/>
        </authorList>
    </citation>
    <scope>NUCLEOTIDE SEQUENCE [LARGE SCALE GENOMIC DNA]</scope>
    <source>
        <strain evidence="2">MG62</strain>
    </source>
</reference>
<proteinExistence type="predicted"/>
<gene>
    <name evidence="1" type="ORF">KJK29_08785</name>
</gene>
<dbReference type="RefSeq" id="WP_215118154.1">
    <property type="nucleotide sequence ID" value="NZ_CP075896.1"/>
</dbReference>
<evidence type="ECO:0000313" key="2">
    <source>
        <dbReference type="Proteomes" id="UP000679629"/>
    </source>
</evidence>
<dbReference type="SUPFAM" id="SSF52540">
    <property type="entry name" value="P-loop containing nucleoside triphosphate hydrolases"/>
    <property type="match status" value="1"/>
</dbReference>
<name>A0ABX8FNH7_9ACTN</name>
<dbReference type="EMBL" id="CP075896">
    <property type="protein sequence ID" value="QWB22672.1"/>
    <property type="molecule type" value="Genomic_DNA"/>
</dbReference>
<accession>A0ABX8FNH7</accession>
<organism evidence="1 2">
    <name type="scientific">Streptomyces koelreuteriae</name>
    <dbReference type="NCBI Taxonomy" id="2838015"/>
    <lineage>
        <taxon>Bacteria</taxon>
        <taxon>Bacillati</taxon>
        <taxon>Actinomycetota</taxon>
        <taxon>Actinomycetes</taxon>
        <taxon>Kitasatosporales</taxon>
        <taxon>Streptomycetaceae</taxon>
        <taxon>Streptomyces</taxon>
    </lineage>
</organism>
<protein>
    <submittedName>
        <fullName evidence="1">AAA family ATPase</fullName>
    </submittedName>
</protein>
<sequence>MTIPRAYFVIGPAGSGKSTVARLLARLTGAAYIDKDTACTRLTEALLELAGTDPSERDLNPYYQSAVMDLEYLTILDLARDNLAVGRPVVLDAPFGRYFSRPEYLAEVAERHAWPRQAEAVVVRVETDSETARARVRARGCARDLSKLADWDAFWRKSQDNACRWSSRHSLVFDNRADGVAPDAVARALGGLGGLAEDTARGFTAR</sequence>
<dbReference type="Gene3D" id="3.40.50.300">
    <property type="entry name" value="P-loop containing nucleotide triphosphate hydrolases"/>
    <property type="match status" value="1"/>
</dbReference>
<dbReference type="PANTHER" id="PTHR37807">
    <property type="entry name" value="OS07G0160300 PROTEIN"/>
    <property type="match status" value="1"/>
</dbReference>
<dbReference type="InterPro" id="IPR027417">
    <property type="entry name" value="P-loop_NTPase"/>
</dbReference>
<evidence type="ECO:0000313" key="1">
    <source>
        <dbReference type="EMBL" id="QWB22672.1"/>
    </source>
</evidence>
<dbReference type="PANTHER" id="PTHR37807:SF3">
    <property type="entry name" value="OS07G0160300 PROTEIN"/>
    <property type="match status" value="1"/>
</dbReference>